<evidence type="ECO:0000313" key="3">
    <source>
        <dbReference type="Proteomes" id="UP001595945"/>
    </source>
</evidence>
<dbReference type="EMBL" id="JBHSHT010000004">
    <property type="protein sequence ID" value="MFC4827067.1"/>
    <property type="molecule type" value="Genomic_DNA"/>
</dbReference>
<dbReference type="AlphaFoldDB" id="A0ABD5Q987"/>
<keyword evidence="3" id="KW-1185">Reference proteome</keyword>
<evidence type="ECO:0000256" key="1">
    <source>
        <dbReference type="SAM" id="MobiDB-lite"/>
    </source>
</evidence>
<dbReference type="Proteomes" id="UP001595945">
    <property type="component" value="Unassembled WGS sequence"/>
</dbReference>
<name>A0ABD5Q987_9EURY</name>
<organism evidence="2 3">
    <name type="scientific">Halorussus aquaticus</name>
    <dbReference type="NCBI Taxonomy" id="2953748"/>
    <lineage>
        <taxon>Archaea</taxon>
        <taxon>Methanobacteriati</taxon>
        <taxon>Methanobacteriota</taxon>
        <taxon>Stenosarchaea group</taxon>
        <taxon>Halobacteria</taxon>
        <taxon>Halobacteriales</taxon>
        <taxon>Haladaptataceae</taxon>
        <taxon>Halorussus</taxon>
    </lineage>
</organism>
<dbReference type="GeneID" id="73908192"/>
<proteinExistence type="predicted"/>
<sequence length="43" mass="4714">MTGLSATTKATDHLEEALDAENADDKNFHIRQALQLIDAETSK</sequence>
<comment type="caution">
    <text evidence="2">The sequence shown here is derived from an EMBL/GenBank/DDBJ whole genome shotgun (WGS) entry which is preliminary data.</text>
</comment>
<evidence type="ECO:0000313" key="2">
    <source>
        <dbReference type="EMBL" id="MFC4827067.1"/>
    </source>
</evidence>
<gene>
    <name evidence="2" type="ORF">ACFO9K_22745</name>
</gene>
<reference evidence="2 3" key="1">
    <citation type="journal article" date="2019" name="Int. J. Syst. Evol. Microbiol.">
        <title>The Global Catalogue of Microorganisms (GCM) 10K type strain sequencing project: providing services to taxonomists for standard genome sequencing and annotation.</title>
        <authorList>
            <consortium name="The Broad Institute Genomics Platform"/>
            <consortium name="The Broad Institute Genome Sequencing Center for Infectious Disease"/>
            <person name="Wu L."/>
            <person name="Ma J."/>
        </authorList>
    </citation>
    <scope>NUCLEOTIDE SEQUENCE [LARGE SCALE GENOMIC DNA]</scope>
    <source>
        <strain evidence="2 3">XZYJ18</strain>
    </source>
</reference>
<feature type="region of interest" description="Disordered" evidence="1">
    <location>
        <begin position="1"/>
        <end position="25"/>
    </location>
</feature>
<protein>
    <submittedName>
        <fullName evidence="2">Uncharacterized protein</fullName>
    </submittedName>
</protein>
<accession>A0ABD5Q987</accession>
<dbReference type="RefSeq" id="WP_256568015.1">
    <property type="nucleotide sequence ID" value="NZ_CP100402.1"/>
</dbReference>